<protein>
    <submittedName>
        <fullName evidence="1">Uncharacterized protein</fullName>
    </submittedName>
</protein>
<reference evidence="1" key="1">
    <citation type="submission" date="2018-02" db="EMBL/GenBank/DDBJ databases">
        <title>Rhizophora mucronata_Transcriptome.</title>
        <authorList>
            <person name="Meera S.P."/>
            <person name="Sreeshan A."/>
            <person name="Augustine A."/>
        </authorList>
    </citation>
    <scope>NUCLEOTIDE SEQUENCE</scope>
    <source>
        <tissue evidence="1">Leaf</tissue>
    </source>
</reference>
<sequence>MPKPSQNLKKQSVAITASAECPMESPEAIEQTTISTRVIP</sequence>
<accession>A0A2P2QV22</accession>
<dbReference type="EMBL" id="GGEC01090240">
    <property type="protein sequence ID" value="MBX70724.1"/>
    <property type="molecule type" value="Transcribed_RNA"/>
</dbReference>
<proteinExistence type="predicted"/>
<organism evidence="1">
    <name type="scientific">Rhizophora mucronata</name>
    <name type="common">Asiatic mangrove</name>
    <dbReference type="NCBI Taxonomy" id="61149"/>
    <lineage>
        <taxon>Eukaryota</taxon>
        <taxon>Viridiplantae</taxon>
        <taxon>Streptophyta</taxon>
        <taxon>Embryophyta</taxon>
        <taxon>Tracheophyta</taxon>
        <taxon>Spermatophyta</taxon>
        <taxon>Magnoliopsida</taxon>
        <taxon>eudicotyledons</taxon>
        <taxon>Gunneridae</taxon>
        <taxon>Pentapetalae</taxon>
        <taxon>rosids</taxon>
        <taxon>fabids</taxon>
        <taxon>Malpighiales</taxon>
        <taxon>Rhizophoraceae</taxon>
        <taxon>Rhizophora</taxon>
    </lineage>
</organism>
<dbReference type="AlphaFoldDB" id="A0A2P2QV22"/>
<evidence type="ECO:0000313" key="1">
    <source>
        <dbReference type="EMBL" id="MBX70724.1"/>
    </source>
</evidence>
<name>A0A2P2QV22_RHIMU</name>